<dbReference type="Gene3D" id="1.10.287.70">
    <property type="match status" value="1"/>
</dbReference>
<keyword evidence="1" id="KW-1133">Transmembrane helix</keyword>
<dbReference type="RefSeq" id="XP_028155437.1">
    <property type="nucleotide sequence ID" value="XM_028299636.1"/>
</dbReference>
<evidence type="ECO:0000313" key="2">
    <source>
        <dbReference type="RefSeq" id="XP_028155437.1"/>
    </source>
</evidence>
<protein>
    <submittedName>
        <fullName evidence="2">Ionotropic receptor 21a-like</fullName>
    </submittedName>
</protein>
<keyword evidence="1" id="KW-0812">Transmembrane</keyword>
<feature type="transmembrane region" description="Helical" evidence="1">
    <location>
        <begin position="12"/>
        <end position="38"/>
    </location>
</feature>
<accession>A0A6P7H9V9</accession>
<reference evidence="2" key="1">
    <citation type="submission" date="2025-08" db="UniProtKB">
        <authorList>
            <consortium name="RefSeq"/>
        </authorList>
    </citation>
    <scope>IDENTIFICATION</scope>
    <source>
        <tissue evidence="2">Whole insect</tissue>
    </source>
</reference>
<gene>
    <name evidence="2" type="primary">LOC114349292</name>
</gene>
<proteinExistence type="predicted"/>
<name>A0A6P7H9V9_DIAVI</name>
<organism evidence="2">
    <name type="scientific">Diabrotica virgifera virgifera</name>
    <name type="common">western corn rootworm</name>
    <dbReference type="NCBI Taxonomy" id="50390"/>
    <lineage>
        <taxon>Eukaryota</taxon>
        <taxon>Metazoa</taxon>
        <taxon>Ecdysozoa</taxon>
        <taxon>Arthropoda</taxon>
        <taxon>Hexapoda</taxon>
        <taxon>Insecta</taxon>
        <taxon>Pterygota</taxon>
        <taxon>Neoptera</taxon>
        <taxon>Endopterygota</taxon>
        <taxon>Coleoptera</taxon>
        <taxon>Polyphaga</taxon>
        <taxon>Cucujiformia</taxon>
        <taxon>Chrysomeloidea</taxon>
        <taxon>Chrysomelidae</taxon>
        <taxon>Galerucinae</taxon>
        <taxon>Diabroticina</taxon>
        <taxon>Diabroticites</taxon>
        <taxon>Diabrotica</taxon>
    </lineage>
</organism>
<keyword evidence="1" id="KW-0472">Membrane</keyword>
<dbReference type="AlphaFoldDB" id="A0A6P7H9V9"/>
<dbReference type="InParanoid" id="A0A6P7H9V9"/>
<sequence>MSRDCKSPNISGFYWIFTIIITSCYTGSIIAFVTLPVFPSVVDTARQLLSGWYQIGVLDKGEWQYLFLNSSDDVSAKLLKSLDLVPTIEEGLKNTTRYSLWKYAFLGSRAQLDYIVRTNMST</sequence>
<dbReference type="PROSITE" id="PS51257">
    <property type="entry name" value="PROKAR_LIPOPROTEIN"/>
    <property type="match status" value="1"/>
</dbReference>
<feature type="non-terminal residue" evidence="2">
    <location>
        <position position="122"/>
    </location>
</feature>
<evidence type="ECO:0000256" key="1">
    <source>
        <dbReference type="SAM" id="Phobius"/>
    </source>
</evidence>